<protein>
    <submittedName>
        <fullName evidence="2">Uncharacterized protein</fullName>
    </submittedName>
</protein>
<sequence length="60" mass="7111">MLFFGNEIRKVSKKMGPSAWSTMRLQDPRVNGQLRKDQIAREKEANEAEKHRNRLLNRDD</sequence>
<gene>
    <name evidence="2" type="ORF">SAMN05421670_3431</name>
</gene>
<dbReference type="STRING" id="126156.SAMN05421670_3431"/>
<accession>A0A1I6AKS7</accession>
<feature type="region of interest" description="Disordered" evidence="1">
    <location>
        <begin position="40"/>
        <end position="60"/>
    </location>
</feature>
<evidence type="ECO:0000313" key="3">
    <source>
        <dbReference type="Proteomes" id="UP000198734"/>
    </source>
</evidence>
<proteinExistence type="predicted"/>
<dbReference type="AlphaFoldDB" id="A0A1I6AKS7"/>
<dbReference type="Proteomes" id="UP000198734">
    <property type="component" value="Unassembled WGS sequence"/>
</dbReference>
<reference evidence="3" key="1">
    <citation type="submission" date="2016-10" db="EMBL/GenBank/DDBJ databases">
        <authorList>
            <person name="Varghese N."/>
            <person name="Submissions S."/>
        </authorList>
    </citation>
    <scope>NUCLEOTIDE SEQUENCE [LARGE SCALE GENOMIC DNA]</scope>
    <source>
        <strain evidence="3">DSM 11706</strain>
    </source>
</reference>
<name>A0A1I6AKS7_9BACI</name>
<evidence type="ECO:0000313" key="2">
    <source>
        <dbReference type="EMBL" id="SFQ69338.1"/>
    </source>
</evidence>
<dbReference type="RefSeq" id="WP_217646104.1">
    <property type="nucleotide sequence ID" value="NZ_FOXU01000008.1"/>
</dbReference>
<organism evidence="2 3">
    <name type="scientific">Psychrobacillus psychrotolerans</name>
    <dbReference type="NCBI Taxonomy" id="126156"/>
    <lineage>
        <taxon>Bacteria</taxon>
        <taxon>Bacillati</taxon>
        <taxon>Bacillota</taxon>
        <taxon>Bacilli</taxon>
        <taxon>Bacillales</taxon>
        <taxon>Bacillaceae</taxon>
        <taxon>Psychrobacillus</taxon>
    </lineage>
</organism>
<dbReference type="EMBL" id="FOXU01000008">
    <property type="protein sequence ID" value="SFQ69338.1"/>
    <property type="molecule type" value="Genomic_DNA"/>
</dbReference>
<keyword evidence="3" id="KW-1185">Reference proteome</keyword>
<evidence type="ECO:0000256" key="1">
    <source>
        <dbReference type="SAM" id="MobiDB-lite"/>
    </source>
</evidence>